<evidence type="ECO:0008006" key="3">
    <source>
        <dbReference type="Google" id="ProtNLM"/>
    </source>
</evidence>
<dbReference type="Proteomes" id="UP001231941">
    <property type="component" value="Unassembled WGS sequence"/>
</dbReference>
<evidence type="ECO:0000313" key="1">
    <source>
        <dbReference type="EMBL" id="MDP5275907.1"/>
    </source>
</evidence>
<dbReference type="EMBL" id="JAVAMP010000010">
    <property type="protein sequence ID" value="MDP5275907.1"/>
    <property type="molecule type" value="Genomic_DNA"/>
</dbReference>
<organism evidence="1 2">
    <name type="scientific">Chengkuizengella axinellae</name>
    <dbReference type="NCBI Taxonomy" id="3064388"/>
    <lineage>
        <taxon>Bacteria</taxon>
        <taxon>Bacillati</taxon>
        <taxon>Bacillota</taxon>
        <taxon>Bacilli</taxon>
        <taxon>Bacillales</taxon>
        <taxon>Paenibacillaceae</taxon>
        <taxon>Chengkuizengella</taxon>
    </lineage>
</organism>
<keyword evidence="2" id="KW-1185">Reference proteome</keyword>
<sequence length="55" mass="6294">MYDANQQEIIKKTTAYYYDNNGNQLSQKVNYILPHHVNTNQMTGGNIQSSTACLR</sequence>
<accession>A0ABT9J2T5</accession>
<dbReference type="RefSeq" id="WP_305993212.1">
    <property type="nucleotide sequence ID" value="NZ_JAVAMP010000010.1"/>
</dbReference>
<name>A0ABT9J2T5_9BACL</name>
<evidence type="ECO:0000313" key="2">
    <source>
        <dbReference type="Proteomes" id="UP001231941"/>
    </source>
</evidence>
<proteinExistence type="predicted"/>
<reference evidence="1 2" key="1">
    <citation type="submission" date="2023-08" db="EMBL/GenBank/DDBJ databases">
        <authorList>
            <person name="Park J.-S."/>
        </authorList>
    </citation>
    <scope>NUCLEOTIDE SEQUENCE [LARGE SCALE GENOMIC DNA]</scope>
    <source>
        <strain evidence="1 2">2205SS18-9</strain>
    </source>
</reference>
<gene>
    <name evidence="1" type="ORF">Q5Y73_17550</name>
</gene>
<comment type="caution">
    <text evidence="1">The sequence shown here is derived from an EMBL/GenBank/DDBJ whole genome shotgun (WGS) entry which is preliminary data.</text>
</comment>
<protein>
    <recommendedName>
        <fullName evidence="3">RHS repeat-associated core domain-containing protein</fullName>
    </recommendedName>
</protein>